<proteinExistence type="predicted"/>
<dbReference type="EMBL" id="CAJOBI010028179">
    <property type="protein sequence ID" value="CAF4257743.1"/>
    <property type="molecule type" value="Genomic_DNA"/>
</dbReference>
<reference evidence="1" key="1">
    <citation type="submission" date="2021-02" db="EMBL/GenBank/DDBJ databases">
        <authorList>
            <person name="Nowell W R."/>
        </authorList>
    </citation>
    <scope>NUCLEOTIDE SEQUENCE</scope>
</reference>
<evidence type="ECO:0000313" key="2">
    <source>
        <dbReference type="Proteomes" id="UP000676336"/>
    </source>
</evidence>
<sequence length="83" mass="9615">QHTVQARLIRLRVLIQLDLFHEAHRIIQMLLDGQKLPSTQVSGRYQTSNADSIPLKLKPQYFDNSKSIISDYNLGVSFIFFLK</sequence>
<dbReference type="Proteomes" id="UP000676336">
    <property type="component" value="Unassembled WGS sequence"/>
</dbReference>
<dbReference type="AlphaFoldDB" id="A0A8S2SXX1"/>
<comment type="caution">
    <text evidence="1">The sequence shown here is derived from an EMBL/GenBank/DDBJ whole genome shotgun (WGS) entry which is preliminary data.</text>
</comment>
<protein>
    <submittedName>
        <fullName evidence="1">Uncharacterized protein</fullName>
    </submittedName>
</protein>
<gene>
    <name evidence="1" type="ORF">SMN809_LOCUS24277</name>
</gene>
<accession>A0A8S2SXX1</accession>
<evidence type="ECO:0000313" key="1">
    <source>
        <dbReference type="EMBL" id="CAF4257743.1"/>
    </source>
</evidence>
<organism evidence="1 2">
    <name type="scientific">Rotaria magnacalcarata</name>
    <dbReference type="NCBI Taxonomy" id="392030"/>
    <lineage>
        <taxon>Eukaryota</taxon>
        <taxon>Metazoa</taxon>
        <taxon>Spiralia</taxon>
        <taxon>Gnathifera</taxon>
        <taxon>Rotifera</taxon>
        <taxon>Eurotatoria</taxon>
        <taxon>Bdelloidea</taxon>
        <taxon>Philodinida</taxon>
        <taxon>Philodinidae</taxon>
        <taxon>Rotaria</taxon>
    </lineage>
</organism>
<name>A0A8S2SXX1_9BILA</name>
<feature type="non-terminal residue" evidence="1">
    <location>
        <position position="1"/>
    </location>
</feature>